<dbReference type="RefSeq" id="WP_005445134.1">
    <property type="nucleotide sequence ID" value="NZ_CM001466.1"/>
</dbReference>
<dbReference type="PROSITE" id="PS51186">
    <property type="entry name" value="GNAT"/>
    <property type="match status" value="1"/>
</dbReference>
<dbReference type="PANTHER" id="PTHR42791:SF1">
    <property type="entry name" value="N-ACETYLTRANSFERASE DOMAIN-CONTAINING PROTEIN"/>
    <property type="match status" value="1"/>
</dbReference>
<evidence type="ECO:0000313" key="3">
    <source>
        <dbReference type="EMBL" id="EHY91245.1"/>
    </source>
</evidence>
<dbReference type="InterPro" id="IPR000182">
    <property type="entry name" value="GNAT_dom"/>
</dbReference>
<dbReference type="EMBL" id="CM001466">
    <property type="protein sequence ID" value="EHY91245.1"/>
    <property type="molecule type" value="Genomic_DNA"/>
</dbReference>
<keyword evidence="4" id="KW-1185">Reference proteome</keyword>
<sequence length="216" mass="22929">MNDPVIRVARPGEAERVADAYRAACADEAVTRWVLAADPEAGIDVVADSLSRTVRDGAVVIAEAPDGRIDGVSTWLDVESAQPVREDAAALAANAAASSNAVTRRMASVLTLTAARHPDPPHRYLASMGVRTTMRGRGIGGALLRFGLAHADAGRRPVYLEASTERNAALYVRHGFRPCGDPIALPDGGPLLRPLWREPRAPRRRAGRGEPGGVHP</sequence>
<feature type="region of interest" description="Disordered" evidence="1">
    <location>
        <begin position="190"/>
        <end position="216"/>
    </location>
</feature>
<proteinExistence type="predicted"/>
<evidence type="ECO:0000256" key="1">
    <source>
        <dbReference type="SAM" id="MobiDB-lite"/>
    </source>
</evidence>
<feature type="domain" description="N-acetyltransferase" evidence="2">
    <location>
        <begin position="59"/>
        <end position="202"/>
    </location>
</feature>
<dbReference type="Proteomes" id="UP000004705">
    <property type="component" value="Chromosome"/>
</dbReference>
<dbReference type="Gene3D" id="3.40.630.30">
    <property type="match status" value="1"/>
</dbReference>
<dbReference type="CDD" id="cd04301">
    <property type="entry name" value="NAT_SF"/>
    <property type="match status" value="1"/>
</dbReference>
<evidence type="ECO:0000313" key="4">
    <source>
        <dbReference type="Proteomes" id="UP000004705"/>
    </source>
</evidence>
<evidence type="ECO:0000259" key="2">
    <source>
        <dbReference type="PROSITE" id="PS51186"/>
    </source>
</evidence>
<organism evidence="3 4">
    <name type="scientific">Saccharomonospora azurea NA-128</name>
    <dbReference type="NCBI Taxonomy" id="882081"/>
    <lineage>
        <taxon>Bacteria</taxon>
        <taxon>Bacillati</taxon>
        <taxon>Actinomycetota</taxon>
        <taxon>Actinomycetes</taxon>
        <taxon>Pseudonocardiales</taxon>
        <taxon>Pseudonocardiaceae</taxon>
        <taxon>Saccharomonospora</taxon>
    </lineage>
</organism>
<dbReference type="InterPro" id="IPR016181">
    <property type="entry name" value="Acyl_CoA_acyltransferase"/>
</dbReference>
<protein>
    <submittedName>
        <fullName evidence="3">Sortase-like acyltransferase</fullName>
    </submittedName>
</protein>
<dbReference type="PANTHER" id="PTHR42791">
    <property type="entry name" value="GNAT FAMILY ACETYLTRANSFERASE"/>
    <property type="match status" value="1"/>
</dbReference>
<dbReference type="GO" id="GO:0016747">
    <property type="term" value="F:acyltransferase activity, transferring groups other than amino-acyl groups"/>
    <property type="evidence" value="ECO:0007669"/>
    <property type="project" value="InterPro"/>
</dbReference>
<dbReference type="HOGENOM" id="CLU_060131_7_0_11"/>
<dbReference type="InterPro" id="IPR052523">
    <property type="entry name" value="Trichothecene_AcTrans"/>
</dbReference>
<dbReference type="SUPFAM" id="SSF55729">
    <property type="entry name" value="Acyl-CoA N-acyltransferases (Nat)"/>
    <property type="match status" value="1"/>
</dbReference>
<dbReference type="AlphaFoldDB" id="H8G566"/>
<accession>H8G566</accession>
<gene>
    <name evidence="3" type="ORF">SacazDRAFT_04405</name>
</gene>
<name>H8G566_9PSEU</name>
<dbReference type="Pfam" id="PF13508">
    <property type="entry name" value="Acetyltransf_7"/>
    <property type="match status" value="1"/>
</dbReference>
<reference evidence="3 4" key="1">
    <citation type="journal article" date="2012" name="Stand. Genomic Sci.">
        <title>Genome sequence of the soil bacterium Saccharomonospora azurea type strain (NA-128(T)).</title>
        <authorList>
            <person name="Klenk H.P."/>
            <person name="Held B."/>
            <person name="Lucas S."/>
            <person name="Lapidus A."/>
            <person name="Copeland A."/>
            <person name="Hammon N."/>
            <person name="Pitluck S."/>
            <person name="Goodwin L.A."/>
            <person name="Han C."/>
            <person name="Tapia R."/>
            <person name="Brambilla E.M."/>
            <person name="Potter G."/>
            <person name="Land M."/>
            <person name="Ivanova N."/>
            <person name="Rohde M."/>
            <person name="Goker M."/>
            <person name="Detter J.C."/>
            <person name="Kyrpides N.C."/>
            <person name="Woyke T."/>
        </authorList>
    </citation>
    <scope>NUCLEOTIDE SEQUENCE [LARGE SCALE GENOMIC DNA]</scope>
    <source>
        <strain evidence="3 4">NA-128</strain>
    </source>
</reference>